<gene>
    <name evidence="1" type="ORF">PXEA_LOCUS21875</name>
</gene>
<reference evidence="1" key="1">
    <citation type="submission" date="2018-11" db="EMBL/GenBank/DDBJ databases">
        <authorList>
            <consortium name="Pathogen Informatics"/>
        </authorList>
    </citation>
    <scope>NUCLEOTIDE SEQUENCE</scope>
</reference>
<protein>
    <submittedName>
        <fullName evidence="1">Uncharacterized protein</fullName>
    </submittedName>
</protein>
<dbReference type="EMBL" id="CAAALY010095075">
    <property type="protein sequence ID" value="VEL28435.1"/>
    <property type="molecule type" value="Genomic_DNA"/>
</dbReference>
<comment type="caution">
    <text evidence="1">The sequence shown here is derived from an EMBL/GenBank/DDBJ whole genome shotgun (WGS) entry which is preliminary data.</text>
</comment>
<accession>A0A3S5C131</accession>
<sequence length="70" mass="7625">MRTFCLLHGVGFSLPTRPPSSLLSCQPTTQAASHTSSIQAARRGDTVCVALPRNALSQMRLGHLFLSHHR</sequence>
<dbReference type="AlphaFoldDB" id="A0A3S5C131"/>
<keyword evidence="2" id="KW-1185">Reference proteome</keyword>
<name>A0A3S5C131_9PLAT</name>
<organism evidence="1 2">
    <name type="scientific">Protopolystoma xenopodis</name>
    <dbReference type="NCBI Taxonomy" id="117903"/>
    <lineage>
        <taxon>Eukaryota</taxon>
        <taxon>Metazoa</taxon>
        <taxon>Spiralia</taxon>
        <taxon>Lophotrochozoa</taxon>
        <taxon>Platyhelminthes</taxon>
        <taxon>Monogenea</taxon>
        <taxon>Polyopisthocotylea</taxon>
        <taxon>Polystomatidea</taxon>
        <taxon>Polystomatidae</taxon>
        <taxon>Protopolystoma</taxon>
    </lineage>
</organism>
<proteinExistence type="predicted"/>
<evidence type="ECO:0000313" key="2">
    <source>
        <dbReference type="Proteomes" id="UP000784294"/>
    </source>
</evidence>
<dbReference type="Proteomes" id="UP000784294">
    <property type="component" value="Unassembled WGS sequence"/>
</dbReference>
<evidence type="ECO:0000313" key="1">
    <source>
        <dbReference type="EMBL" id="VEL28435.1"/>
    </source>
</evidence>